<keyword evidence="3 5" id="KW-0067">ATP-binding</keyword>
<dbReference type="GO" id="GO:0005694">
    <property type="term" value="C:chromosome"/>
    <property type="evidence" value="ECO:0007669"/>
    <property type="project" value="TreeGrafter"/>
</dbReference>
<proteinExistence type="inferred from homology"/>
<dbReference type="InterPro" id="IPR044539">
    <property type="entry name" value="Pch2-like"/>
</dbReference>
<dbReference type="AlphaFoldDB" id="A0A090M1B1"/>
<dbReference type="InterPro" id="IPR003593">
    <property type="entry name" value="AAA+_ATPase"/>
</dbReference>
<name>A0A090M1B1_OSTTA</name>
<comment type="caution">
    <text evidence="7">The sequence shown here is derived from an EMBL/GenBank/DDBJ whole genome shotgun (WGS) entry which is preliminary data.</text>
</comment>
<protein>
    <submittedName>
        <fullName evidence="7">P-loop containing nucleoside triphosphate hydrolase</fullName>
    </submittedName>
</protein>
<dbReference type="Proteomes" id="UP000009170">
    <property type="component" value="Unassembled WGS sequence"/>
</dbReference>
<dbReference type="InterPro" id="IPR003959">
    <property type="entry name" value="ATPase_AAA_core"/>
</dbReference>
<dbReference type="SUPFAM" id="SSF52540">
    <property type="entry name" value="P-loop containing nucleoside triphosphate hydrolases"/>
    <property type="match status" value="1"/>
</dbReference>
<dbReference type="Pfam" id="PF23242">
    <property type="entry name" value="AAA_lid_TRIP13_C"/>
    <property type="match status" value="1"/>
</dbReference>
<dbReference type="GeneID" id="9835065"/>
<sequence>MATATTTTTASEGDAGVIAVVRVHARVRREGAVEGVVAAVKMRASASASMDARAGAELTSDAGPPSTADALLRRECDRVYVADVEWRPGAVRSRRLLPWQFVVEARAYRVSETREEMTTTTIASNNEGQTTVACEKWVLPSLDFEGAWESLEFDDDGVKSRLLAYASTALIFSKSGVRQSVVAWNRVVLLHGPPGTGKTTLCKALAQMLSIKFSDVFDESFLIEVNAHSLFAGVYSESPKQVHRVFKQIRELAENGNALVFVLIDEVESVAAARTSAMSANEPSDTIRVVNALLTQIDALKSKPNVIVLTTSNLTQAIDLAFVDRADIKCFIGPPGFNARYNILRSCVQELIDRRLLHGAAPVDLDDCTASNCPTSLALRTAVQATDGFSGRTLRKLPFLTYSSVGSGAQCSVQTFLRALTVQAKSELNDRLQLKRT</sequence>
<organism evidence="7 8">
    <name type="scientific">Ostreococcus tauri</name>
    <name type="common">Marine green alga</name>
    <dbReference type="NCBI Taxonomy" id="70448"/>
    <lineage>
        <taxon>Eukaryota</taxon>
        <taxon>Viridiplantae</taxon>
        <taxon>Chlorophyta</taxon>
        <taxon>Mamiellophyceae</taxon>
        <taxon>Mamiellales</taxon>
        <taxon>Bathycoccaceae</taxon>
        <taxon>Ostreococcus</taxon>
    </lineage>
</organism>
<dbReference type="GO" id="GO:0007131">
    <property type="term" value="P:reciprocal meiotic recombination"/>
    <property type="evidence" value="ECO:0007669"/>
    <property type="project" value="TreeGrafter"/>
</dbReference>
<dbReference type="PROSITE" id="PS00674">
    <property type="entry name" value="AAA"/>
    <property type="match status" value="1"/>
</dbReference>
<reference evidence="8" key="1">
    <citation type="journal article" date="2006" name="Proc. Natl. Acad. Sci. U.S.A.">
        <title>Genome analysis of the smallest free-living eukaryote Ostreococcus tauri unveils many unique features.</title>
        <authorList>
            <person name="Derelle E."/>
            <person name="Ferraz C."/>
            <person name="Rombauts S."/>
            <person name="Rouze P."/>
            <person name="Worden A.Z."/>
            <person name="Robbens S."/>
            <person name="Partensky F."/>
            <person name="Degroeve S."/>
            <person name="Echeynie S."/>
            <person name="Cooke R."/>
            <person name="Saeys Y."/>
            <person name="Wuyts J."/>
            <person name="Jabbari K."/>
            <person name="Bowler C."/>
            <person name="Panaud O."/>
            <person name="Piegu B."/>
            <person name="Ball S.G."/>
            <person name="Ral J.-P."/>
            <person name="Bouget F.-Y."/>
            <person name="Piganeau G."/>
            <person name="De Baets B."/>
            <person name="Picard A."/>
            <person name="Delseny M."/>
            <person name="Demaille J."/>
            <person name="Van de Peer Y."/>
            <person name="Moreau H."/>
        </authorList>
    </citation>
    <scope>NUCLEOTIDE SEQUENCE [LARGE SCALE GENOMIC DNA]</scope>
    <source>
        <strain evidence="8">OTTH 0595 / CCAP 157/2 / RCC745</strain>
    </source>
</reference>
<dbReference type="STRING" id="70448.A0A090M1B1"/>
<dbReference type="InterPro" id="IPR058249">
    <property type="entry name" value="Pch2_C"/>
</dbReference>
<dbReference type="FunCoup" id="A0A090M1B1">
    <property type="interactions" value="1188"/>
</dbReference>
<evidence type="ECO:0000259" key="6">
    <source>
        <dbReference type="SMART" id="SM00382"/>
    </source>
</evidence>
<evidence type="ECO:0000256" key="1">
    <source>
        <dbReference type="ARBA" id="ARBA00007271"/>
    </source>
</evidence>
<dbReference type="OrthoDB" id="10042665at2759"/>
<evidence type="ECO:0000313" key="8">
    <source>
        <dbReference type="Proteomes" id="UP000009170"/>
    </source>
</evidence>
<dbReference type="KEGG" id="ota:OT_ostta05g02370"/>
<reference evidence="7 8" key="2">
    <citation type="journal article" date="2014" name="BMC Genomics">
        <title>An improved genome of the model marine alga Ostreococcus tauri unfolds by assessing Illumina de novo assemblies.</title>
        <authorList>
            <person name="Blanc-Mathieu R."/>
            <person name="Verhelst B."/>
            <person name="Derelle E."/>
            <person name="Rombauts S."/>
            <person name="Bouget F.Y."/>
            <person name="Carre I."/>
            <person name="Chateau A."/>
            <person name="Eyre-Walker A."/>
            <person name="Grimsley N."/>
            <person name="Moreau H."/>
            <person name="Piegu B."/>
            <person name="Rivals E."/>
            <person name="Schackwitz W."/>
            <person name="Van de Peer Y."/>
            <person name="Piganeau G."/>
        </authorList>
    </citation>
    <scope>NUCLEOTIDE SEQUENCE [LARGE SCALE GENOMIC DNA]</scope>
    <source>
        <strain evidence="8">OTTH 0595 / CCAP 157/2 / RCC745</strain>
    </source>
</reference>
<dbReference type="GO" id="GO:0016887">
    <property type="term" value="F:ATP hydrolysis activity"/>
    <property type="evidence" value="ECO:0007669"/>
    <property type="project" value="InterPro"/>
</dbReference>
<evidence type="ECO:0000313" key="7">
    <source>
        <dbReference type="EMBL" id="CEF97976.1"/>
    </source>
</evidence>
<feature type="domain" description="AAA+ ATPase" evidence="6">
    <location>
        <begin position="184"/>
        <end position="336"/>
    </location>
</feature>
<keyword evidence="2 5" id="KW-0547">Nucleotide-binding</keyword>
<evidence type="ECO:0000256" key="4">
    <source>
        <dbReference type="ARBA" id="ARBA00023254"/>
    </source>
</evidence>
<dbReference type="Gene3D" id="3.40.50.300">
    <property type="entry name" value="P-loop containing nucleotide triphosphate hydrolases"/>
    <property type="match status" value="1"/>
</dbReference>
<dbReference type="PANTHER" id="PTHR45991">
    <property type="entry name" value="PACHYTENE CHECKPOINT PROTEIN 2"/>
    <property type="match status" value="1"/>
</dbReference>
<dbReference type="PANTHER" id="PTHR45991:SF1">
    <property type="entry name" value="PACHYTENE CHECKPOINT PROTEIN 2 HOMOLOG"/>
    <property type="match status" value="1"/>
</dbReference>
<keyword evidence="7" id="KW-0378">Hydrolase</keyword>
<evidence type="ECO:0000256" key="3">
    <source>
        <dbReference type="ARBA" id="ARBA00022840"/>
    </source>
</evidence>
<dbReference type="RefSeq" id="XP_003079344.2">
    <property type="nucleotide sequence ID" value="XM_003079296.2"/>
</dbReference>
<gene>
    <name evidence="7" type="ORF">OT_ostta05g02370</name>
</gene>
<dbReference type="GO" id="GO:0005634">
    <property type="term" value="C:nucleus"/>
    <property type="evidence" value="ECO:0007669"/>
    <property type="project" value="TreeGrafter"/>
</dbReference>
<dbReference type="GO" id="GO:0005524">
    <property type="term" value="F:ATP binding"/>
    <property type="evidence" value="ECO:0007669"/>
    <property type="project" value="UniProtKB-KW"/>
</dbReference>
<evidence type="ECO:0000256" key="2">
    <source>
        <dbReference type="ARBA" id="ARBA00022741"/>
    </source>
</evidence>
<dbReference type="InParanoid" id="A0A090M1B1"/>
<dbReference type="SMART" id="SM00382">
    <property type="entry name" value="AAA"/>
    <property type="match status" value="1"/>
</dbReference>
<dbReference type="FunFam" id="3.40.50.300:FF:001494">
    <property type="entry name" value="Pachytene checkpoint component Pch2"/>
    <property type="match status" value="1"/>
</dbReference>
<accession>A0A090M1B1</accession>
<keyword evidence="8" id="KW-1185">Reference proteome</keyword>
<dbReference type="GO" id="GO:0051598">
    <property type="term" value="P:meiotic recombination checkpoint signaling"/>
    <property type="evidence" value="ECO:0007669"/>
    <property type="project" value="TreeGrafter"/>
</dbReference>
<comment type="similarity">
    <text evidence="1">Belongs to the AAA ATPase family. PCH2 subfamily.</text>
</comment>
<dbReference type="InterPro" id="IPR027417">
    <property type="entry name" value="P-loop_NTPase"/>
</dbReference>
<keyword evidence="4" id="KW-0469">Meiosis</keyword>
<evidence type="ECO:0000256" key="5">
    <source>
        <dbReference type="RuleBase" id="RU003651"/>
    </source>
</evidence>
<dbReference type="Pfam" id="PF00004">
    <property type="entry name" value="AAA"/>
    <property type="match status" value="1"/>
</dbReference>
<dbReference type="InterPro" id="IPR003960">
    <property type="entry name" value="ATPase_AAA_CS"/>
</dbReference>
<dbReference type="EMBL" id="CAID01000005">
    <property type="protein sequence ID" value="CEF97976.1"/>
    <property type="molecule type" value="Genomic_DNA"/>
</dbReference>